<evidence type="ECO:0000313" key="4">
    <source>
        <dbReference type="Proteomes" id="UP000198982"/>
    </source>
</evidence>
<evidence type="ECO:0000313" key="3">
    <source>
        <dbReference type="EMBL" id="SEB83885.1"/>
    </source>
</evidence>
<dbReference type="EMBL" id="FNTJ01000001">
    <property type="protein sequence ID" value="SEB83885.1"/>
    <property type="molecule type" value="Genomic_DNA"/>
</dbReference>
<dbReference type="Gene3D" id="3.40.710.10">
    <property type="entry name" value="DD-peptidase/beta-lactamase superfamily"/>
    <property type="match status" value="1"/>
</dbReference>
<evidence type="ECO:0000256" key="1">
    <source>
        <dbReference type="SAM" id="SignalP"/>
    </source>
</evidence>
<reference evidence="4" key="1">
    <citation type="submission" date="2016-10" db="EMBL/GenBank/DDBJ databases">
        <authorList>
            <person name="Varghese N."/>
            <person name="Submissions S."/>
        </authorList>
    </citation>
    <scope>NUCLEOTIDE SEQUENCE [LARGE SCALE GENOMIC DNA]</scope>
    <source>
        <strain evidence="4">DSM 9751</strain>
    </source>
</reference>
<feature type="chain" id="PRO_5011782678" evidence="1">
    <location>
        <begin position="24"/>
        <end position="539"/>
    </location>
</feature>
<dbReference type="PANTHER" id="PTHR46825">
    <property type="entry name" value="D-ALANYL-D-ALANINE-CARBOXYPEPTIDASE/ENDOPEPTIDASE AMPH"/>
    <property type="match status" value="1"/>
</dbReference>
<dbReference type="InterPro" id="IPR001466">
    <property type="entry name" value="Beta-lactam-related"/>
</dbReference>
<proteinExistence type="predicted"/>
<dbReference type="RefSeq" id="WP_092313796.1">
    <property type="nucleotide sequence ID" value="NZ_FNTJ01000001.1"/>
</dbReference>
<sequence>MRALLTCLLISTLGALPLASAGALPAFHKVFEDIVADQPGCAAGVMRGGKLIWSAGYGVGNLATGTAIQADTLFNLASVSKQFTAFAILQLEAQGRLSLDDPIRRFLPELPAYAQGIKIAHLLHHTSGLQDYMLLAELAGIPLTQRFTQQQALDLLARQDSLMFPPGSEFSYSNSGYLLLSSIVERVSGQPLKHYSQANIFQPLGMQHSSIVDQYPVQLPNLAQGYELDEQGKPLVAVDARWEQTGDGQVHSNVADLMRWLRNLSTGRIGGQALVKQMRQTAPFNDGDPGYYGMGLANRSYRGLQELSHSGSWAGFSTDVAWYPKLDVATAVLCNLKDGQASERARQLLDTLLGSPGAPTQGDIPAPPPSIRAVPKAALETLVAGSYQDASGRQFQLQRSGEGWALESFPDVLPLLRHSDRVLAADNDGTPIYLAAAGPGRIVANNPASSYALAPAWKPTDIRPYVGLYALKTSPGQLKVYARQGKLYVRIGPHTYPMQPLTAERFSAGELGVLSFAEQGTLLTSSLARNLRFGKVRQE</sequence>
<keyword evidence="4" id="KW-1185">Reference proteome</keyword>
<dbReference type="Pfam" id="PF00144">
    <property type="entry name" value="Beta-lactamase"/>
    <property type="match status" value="1"/>
</dbReference>
<dbReference type="InterPro" id="IPR012338">
    <property type="entry name" value="Beta-lactam/transpept-like"/>
</dbReference>
<dbReference type="AlphaFoldDB" id="A0A1H4MMY8"/>
<feature type="domain" description="Beta-lactamase-related" evidence="2">
    <location>
        <begin position="29"/>
        <end position="348"/>
    </location>
</feature>
<evidence type="ECO:0000259" key="2">
    <source>
        <dbReference type="Pfam" id="PF00144"/>
    </source>
</evidence>
<dbReference type="SUPFAM" id="SSF56601">
    <property type="entry name" value="beta-lactamase/transpeptidase-like"/>
    <property type="match status" value="1"/>
</dbReference>
<dbReference type="PANTHER" id="PTHR46825:SF9">
    <property type="entry name" value="BETA-LACTAMASE-RELATED DOMAIN-CONTAINING PROTEIN"/>
    <property type="match status" value="1"/>
</dbReference>
<name>A0A1H4MMY8_9PSED</name>
<dbReference type="Proteomes" id="UP000198982">
    <property type="component" value="Unassembled WGS sequence"/>
</dbReference>
<protein>
    <submittedName>
        <fullName evidence="3">CubicO group peptidase, beta-lactamase class C family</fullName>
    </submittedName>
</protein>
<dbReference type="InterPro" id="IPR050491">
    <property type="entry name" value="AmpC-like"/>
</dbReference>
<gene>
    <name evidence="3" type="ORF">SAMN05216178_2451</name>
</gene>
<organism evidence="3 4">
    <name type="scientific">Pseudomonas saponiphila</name>
    <dbReference type="NCBI Taxonomy" id="556534"/>
    <lineage>
        <taxon>Bacteria</taxon>
        <taxon>Pseudomonadati</taxon>
        <taxon>Pseudomonadota</taxon>
        <taxon>Gammaproteobacteria</taxon>
        <taxon>Pseudomonadales</taxon>
        <taxon>Pseudomonadaceae</taxon>
        <taxon>Pseudomonas</taxon>
    </lineage>
</organism>
<accession>A0A1H4MMY8</accession>
<keyword evidence="1" id="KW-0732">Signal</keyword>
<feature type="signal peptide" evidence="1">
    <location>
        <begin position="1"/>
        <end position="23"/>
    </location>
</feature>